<organism evidence="1 2">
    <name type="scientific">Halanaerobium congolense</name>
    <dbReference type="NCBI Taxonomy" id="54121"/>
    <lineage>
        <taxon>Bacteria</taxon>
        <taxon>Bacillati</taxon>
        <taxon>Bacillota</taxon>
        <taxon>Clostridia</taxon>
        <taxon>Halanaerobiales</taxon>
        <taxon>Halanaerobiaceae</taxon>
        <taxon>Halanaerobium</taxon>
    </lineage>
</organism>
<protein>
    <submittedName>
        <fullName evidence="1">Uncharacterized protein</fullName>
    </submittedName>
</protein>
<dbReference type="Proteomes" id="UP000324896">
    <property type="component" value="Unassembled WGS sequence"/>
</dbReference>
<proteinExistence type="predicted"/>
<dbReference type="Pfam" id="PF20505">
    <property type="entry name" value="DUF6731"/>
    <property type="match status" value="1"/>
</dbReference>
<dbReference type="EMBL" id="FMYT01000009">
    <property type="protein sequence ID" value="SDC57486.1"/>
    <property type="molecule type" value="Genomic_DNA"/>
</dbReference>
<dbReference type="AlphaFoldDB" id="A0A1G6MR73"/>
<gene>
    <name evidence="1" type="ORF">SAMN04488597_10928</name>
</gene>
<reference evidence="1 2" key="1">
    <citation type="submission" date="2016-10" db="EMBL/GenBank/DDBJ databases">
        <authorList>
            <person name="Varghese N."/>
            <person name="Submissions S."/>
        </authorList>
    </citation>
    <scope>NUCLEOTIDE SEQUENCE [LARGE SCALE GENOMIC DNA]</scope>
    <source>
        <strain evidence="1 2">WG10</strain>
    </source>
</reference>
<dbReference type="RefSeq" id="WP_149796746.1">
    <property type="nucleotide sequence ID" value="NZ_FMYT01000009.1"/>
</dbReference>
<dbReference type="InterPro" id="IPR046618">
    <property type="entry name" value="DUF6731"/>
</dbReference>
<name>A0A1G6MR73_9FIRM</name>
<accession>A0A1G6MR73</accession>
<sequence length="331" mass="38559">MSKTISYYNICLLKDGEKTAANFLDFIDRIAQIDWGNRVRKVEDSITAFFPMDFSSDPGKRIIPFGKFRMDYKPFIGDVTTSEIEEIRNDVVELVTMVYDQRFNTAVIDYNHYGLKQKDIENYLNTFLPNHGDTDWEVKLIPIKSKNSIEDVKASKQIKYFILKIKLDDYTSDWINERTSEETNLILNLLSSLSEATKDLEANVFDLKVSVGREKTTLSLEAIKQLLKTLNIDDSSIKSIKVRYRDQETEELDILDLKEINKDLKDKIFQNKSNANPTPEYVGNEIIENYNNHTSTIHENHLEFREDLVEVEFPEIREEPGEDYSLHNIDD</sequence>
<evidence type="ECO:0000313" key="2">
    <source>
        <dbReference type="Proteomes" id="UP000324896"/>
    </source>
</evidence>
<evidence type="ECO:0000313" key="1">
    <source>
        <dbReference type="EMBL" id="SDC57486.1"/>
    </source>
</evidence>